<dbReference type="InterPro" id="IPR036691">
    <property type="entry name" value="Endo/exonu/phosph_ase_sf"/>
</dbReference>
<dbReference type="RefSeq" id="XP_043004962.1">
    <property type="nucleotide sequence ID" value="XM_043157595.1"/>
</dbReference>
<organism evidence="1 2">
    <name type="scientific">Marasmius oreades</name>
    <name type="common">fairy-ring Marasmius</name>
    <dbReference type="NCBI Taxonomy" id="181124"/>
    <lineage>
        <taxon>Eukaryota</taxon>
        <taxon>Fungi</taxon>
        <taxon>Dikarya</taxon>
        <taxon>Basidiomycota</taxon>
        <taxon>Agaricomycotina</taxon>
        <taxon>Agaricomycetes</taxon>
        <taxon>Agaricomycetidae</taxon>
        <taxon>Agaricales</taxon>
        <taxon>Marasmiineae</taxon>
        <taxon>Marasmiaceae</taxon>
        <taxon>Marasmius</taxon>
    </lineage>
</organism>
<accession>A0A9P7RSL6</accession>
<protein>
    <recommendedName>
        <fullName evidence="3">Endonuclease/exonuclease/phosphatase domain-containing protein</fullName>
    </recommendedName>
</protein>
<dbReference type="GeneID" id="66081554"/>
<dbReference type="SUPFAM" id="SSF56219">
    <property type="entry name" value="DNase I-like"/>
    <property type="match status" value="1"/>
</dbReference>
<name>A0A9P7RSL6_9AGAR</name>
<dbReference type="EMBL" id="CM032188">
    <property type="protein sequence ID" value="KAG7088491.1"/>
    <property type="molecule type" value="Genomic_DNA"/>
</dbReference>
<dbReference type="OrthoDB" id="47488at2759"/>
<comment type="caution">
    <text evidence="1">The sequence shown here is derived from an EMBL/GenBank/DDBJ whole genome shotgun (WGS) entry which is preliminary data.</text>
</comment>
<evidence type="ECO:0000313" key="1">
    <source>
        <dbReference type="EMBL" id="KAG7088491.1"/>
    </source>
</evidence>
<gene>
    <name evidence="1" type="ORF">E1B28_012479</name>
</gene>
<dbReference type="AlphaFoldDB" id="A0A9P7RSL6"/>
<dbReference type="Proteomes" id="UP001049176">
    <property type="component" value="Chromosome 8"/>
</dbReference>
<proteinExistence type="predicted"/>
<dbReference type="KEGG" id="more:E1B28_012479"/>
<dbReference type="PANTHER" id="PTHR42834:SF1">
    <property type="entry name" value="ENDONUCLEASE_EXONUCLEASE_PHOSPHATASE FAMILY PROTEIN (AFU_ORTHOLOGUE AFUA_3G09210)"/>
    <property type="match status" value="1"/>
</dbReference>
<reference evidence="1" key="1">
    <citation type="journal article" date="2021" name="Genome Biol. Evol.">
        <title>The assembled and annotated genome of the fairy-ring fungus Marasmius oreades.</title>
        <authorList>
            <person name="Hiltunen M."/>
            <person name="Ament-Velasquez S.L."/>
            <person name="Johannesson H."/>
        </authorList>
    </citation>
    <scope>NUCLEOTIDE SEQUENCE</scope>
    <source>
        <strain evidence="1">03SP1</strain>
    </source>
</reference>
<evidence type="ECO:0000313" key="2">
    <source>
        <dbReference type="Proteomes" id="UP001049176"/>
    </source>
</evidence>
<dbReference type="PANTHER" id="PTHR42834">
    <property type="entry name" value="ENDONUCLEASE/EXONUCLEASE/PHOSPHATASE FAMILY PROTEIN (AFU_ORTHOLOGUE AFUA_3G09210)"/>
    <property type="match status" value="1"/>
</dbReference>
<dbReference type="Gene3D" id="3.60.10.10">
    <property type="entry name" value="Endonuclease/exonuclease/phosphatase"/>
    <property type="match status" value="1"/>
</dbReference>
<keyword evidence="2" id="KW-1185">Reference proteome</keyword>
<evidence type="ECO:0008006" key="3">
    <source>
        <dbReference type="Google" id="ProtNLM"/>
    </source>
</evidence>
<sequence length="97" mass="11167">MKTFLRSLPDKVPNANIVVTGDFNEFSQTRFFTDLHHDGNRGAREHTTRGTIYLFDQNSEQLDHTFVSQAIGQRTVEAEHLHVNNWSPSLQERVSVK</sequence>